<dbReference type="AlphaFoldDB" id="A0A1Y1YRY4"/>
<feature type="compositionally biased region" description="Low complexity" evidence="5">
    <location>
        <begin position="172"/>
        <end position="200"/>
    </location>
</feature>
<feature type="compositionally biased region" description="Polar residues" evidence="5">
    <location>
        <begin position="252"/>
        <end position="262"/>
    </location>
</feature>
<feature type="chain" id="PRO_5012937490" description="Mid2 domain-containing protein" evidence="7">
    <location>
        <begin position="19"/>
        <end position="368"/>
    </location>
</feature>
<dbReference type="CDD" id="cd12087">
    <property type="entry name" value="TM_EGFR-like"/>
    <property type="match status" value="1"/>
</dbReference>
<evidence type="ECO:0000256" key="3">
    <source>
        <dbReference type="ARBA" id="ARBA00022989"/>
    </source>
</evidence>
<dbReference type="Proteomes" id="UP000193498">
    <property type="component" value="Unassembled WGS sequence"/>
</dbReference>
<dbReference type="PANTHER" id="PTHR15549:SF27">
    <property type="entry name" value="CHITIN-BINDING TYPE-1 DOMAIN-CONTAINING PROTEIN"/>
    <property type="match status" value="1"/>
</dbReference>
<keyword evidence="2 6" id="KW-0812">Transmembrane</keyword>
<dbReference type="InParanoid" id="A0A1Y1YRY4"/>
<evidence type="ECO:0000313" key="9">
    <source>
        <dbReference type="Proteomes" id="UP000193498"/>
    </source>
</evidence>
<feature type="region of interest" description="Disordered" evidence="5">
    <location>
        <begin position="172"/>
        <end position="201"/>
    </location>
</feature>
<evidence type="ECO:0000313" key="8">
    <source>
        <dbReference type="EMBL" id="ORY00791.1"/>
    </source>
</evidence>
<dbReference type="EMBL" id="MCFE01000078">
    <property type="protein sequence ID" value="ORY00791.1"/>
    <property type="molecule type" value="Genomic_DNA"/>
</dbReference>
<evidence type="ECO:0000256" key="6">
    <source>
        <dbReference type="SAM" id="Phobius"/>
    </source>
</evidence>
<evidence type="ECO:0000256" key="1">
    <source>
        <dbReference type="ARBA" id="ARBA00004167"/>
    </source>
</evidence>
<feature type="transmembrane region" description="Helical" evidence="6">
    <location>
        <begin position="206"/>
        <end position="228"/>
    </location>
</feature>
<protein>
    <recommendedName>
        <fullName evidence="10">Mid2 domain-containing protein</fullName>
    </recommendedName>
</protein>
<accession>A0A1Y1YRY4</accession>
<keyword evidence="3 6" id="KW-1133">Transmembrane helix</keyword>
<feature type="region of interest" description="Disordered" evidence="5">
    <location>
        <begin position="238"/>
        <end position="266"/>
    </location>
</feature>
<evidence type="ECO:0000256" key="7">
    <source>
        <dbReference type="SAM" id="SignalP"/>
    </source>
</evidence>
<evidence type="ECO:0000256" key="5">
    <source>
        <dbReference type="SAM" id="MobiDB-lite"/>
    </source>
</evidence>
<dbReference type="GO" id="GO:0071944">
    <property type="term" value="C:cell periphery"/>
    <property type="evidence" value="ECO:0007669"/>
    <property type="project" value="UniProtKB-ARBA"/>
</dbReference>
<organism evidence="8 9">
    <name type="scientific">Basidiobolus meristosporus CBS 931.73</name>
    <dbReference type="NCBI Taxonomy" id="1314790"/>
    <lineage>
        <taxon>Eukaryota</taxon>
        <taxon>Fungi</taxon>
        <taxon>Fungi incertae sedis</taxon>
        <taxon>Zoopagomycota</taxon>
        <taxon>Entomophthoromycotina</taxon>
        <taxon>Basidiobolomycetes</taxon>
        <taxon>Basidiobolales</taxon>
        <taxon>Basidiobolaceae</taxon>
        <taxon>Basidiobolus</taxon>
    </lineage>
</organism>
<comment type="subcellular location">
    <subcellularLocation>
        <location evidence="1">Membrane</location>
        <topology evidence="1">Single-pass membrane protein</topology>
    </subcellularLocation>
</comment>
<evidence type="ECO:0000256" key="2">
    <source>
        <dbReference type="ARBA" id="ARBA00022692"/>
    </source>
</evidence>
<dbReference type="GO" id="GO:0016020">
    <property type="term" value="C:membrane"/>
    <property type="evidence" value="ECO:0007669"/>
    <property type="project" value="UniProtKB-SubCell"/>
</dbReference>
<keyword evidence="9" id="KW-1185">Reference proteome</keyword>
<evidence type="ECO:0000256" key="4">
    <source>
        <dbReference type="ARBA" id="ARBA00023136"/>
    </source>
</evidence>
<proteinExistence type="predicted"/>
<dbReference type="InterPro" id="IPR051694">
    <property type="entry name" value="Immunoregulatory_rcpt-like"/>
</dbReference>
<sequence length="368" mass="40415">MFLLQLLSLLGLNSLVYGLDSTDTSIGASYLDSYCGPDLYCLPKEDELWYPHDSEFVRWNRYYPTFSTFVNISLFNTKSEVPVEEWPLYKNEGLLVINNIPSSWFIGVNLSANVTQEFYFFITGPYTPTVVIPRGPNFYIQKPQILPAYANPVAVVNASESIIHTSTVVSMTPTSRPSTVVSSIPSSTSSSPATQNSSSTNLSAGAISGITVGSVAGVTIIACLVYFFRRRRRNQASSYETKAEIDSGPTMACNSSADTSGPDTDVTMEMAEPPNPIKRNSLRLTVKGAQELAHTYRKMLTNQETVEESSTQNQPRTLYSDELLRRELAADGHGVKYVSTAPAIVVMGDDQQSLRSMTADTSDSREIP</sequence>
<feature type="signal peptide" evidence="7">
    <location>
        <begin position="1"/>
        <end position="18"/>
    </location>
</feature>
<keyword evidence="4 6" id="KW-0472">Membrane</keyword>
<name>A0A1Y1YRY4_9FUNG</name>
<reference evidence="8 9" key="1">
    <citation type="submission" date="2016-07" db="EMBL/GenBank/DDBJ databases">
        <title>Pervasive Adenine N6-methylation of Active Genes in Fungi.</title>
        <authorList>
            <consortium name="DOE Joint Genome Institute"/>
            <person name="Mondo S.J."/>
            <person name="Dannebaum R.O."/>
            <person name="Kuo R.C."/>
            <person name="Labutti K."/>
            <person name="Haridas S."/>
            <person name="Kuo A."/>
            <person name="Salamov A."/>
            <person name="Ahrendt S.R."/>
            <person name="Lipzen A."/>
            <person name="Sullivan W."/>
            <person name="Andreopoulos W.B."/>
            <person name="Clum A."/>
            <person name="Lindquist E."/>
            <person name="Daum C."/>
            <person name="Ramamoorthy G.K."/>
            <person name="Gryganskyi A."/>
            <person name="Culley D."/>
            <person name="Magnuson J.K."/>
            <person name="James T.Y."/>
            <person name="O'Malley M.A."/>
            <person name="Stajich J.E."/>
            <person name="Spatafora J.W."/>
            <person name="Visel A."/>
            <person name="Grigoriev I.V."/>
        </authorList>
    </citation>
    <scope>NUCLEOTIDE SEQUENCE [LARGE SCALE GENOMIC DNA]</scope>
    <source>
        <strain evidence="8 9">CBS 931.73</strain>
    </source>
</reference>
<dbReference type="PANTHER" id="PTHR15549">
    <property type="entry name" value="PAIRED IMMUNOGLOBULIN-LIKE TYPE 2 RECEPTOR"/>
    <property type="match status" value="1"/>
</dbReference>
<dbReference type="STRING" id="1314790.A0A1Y1YRY4"/>
<gene>
    <name evidence="8" type="ORF">K493DRAFT_335228</name>
</gene>
<keyword evidence="7" id="KW-0732">Signal</keyword>
<comment type="caution">
    <text evidence="8">The sequence shown here is derived from an EMBL/GenBank/DDBJ whole genome shotgun (WGS) entry which is preliminary data.</text>
</comment>
<evidence type="ECO:0008006" key="10">
    <source>
        <dbReference type="Google" id="ProtNLM"/>
    </source>
</evidence>